<dbReference type="Proteomes" id="UP000234275">
    <property type="component" value="Unassembled WGS sequence"/>
</dbReference>
<reference evidence="1 2" key="1">
    <citation type="submission" date="2016-12" db="EMBL/GenBank/DDBJ databases">
        <title>The genomes of Aspergillus section Nigri reveals drivers in fungal speciation.</title>
        <authorList>
            <consortium name="DOE Joint Genome Institute"/>
            <person name="Vesth T.C."/>
            <person name="Nybo J."/>
            <person name="Theobald S."/>
            <person name="Brandl J."/>
            <person name="Frisvad J.C."/>
            <person name="Nielsen K.F."/>
            <person name="Lyhne E.K."/>
            <person name="Kogle M.E."/>
            <person name="Kuo A."/>
            <person name="Riley R."/>
            <person name="Clum A."/>
            <person name="Nolan M."/>
            <person name="Lipzen A."/>
            <person name="Salamov A."/>
            <person name="Henrissat B."/>
            <person name="Wiebenga A."/>
            <person name="De Vries R.P."/>
            <person name="Grigoriev I.V."/>
            <person name="Mortensen U.H."/>
            <person name="Andersen M.R."/>
            <person name="Baker S.E."/>
        </authorList>
    </citation>
    <scope>NUCLEOTIDE SEQUENCE [LARGE SCALE GENOMIC DNA]</scope>
    <source>
        <strain evidence="1 2">IBT 23096</strain>
    </source>
</reference>
<organism evidence="1 2">
    <name type="scientific">Aspergillus steynii IBT 23096</name>
    <dbReference type="NCBI Taxonomy" id="1392250"/>
    <lineage>
        <taxon>Eukaryota</taxon>
        <taxon>Fungi</taxon>
        <taxon>Dikarya</taxon>
        <taxon>Ascomycota</taxon>
        <taxon>Pezizomycotina</taxon>
        <taxon>Eurotiomycetes</taxon>
        <taxon>Eurotiomycetidae</taxon>
        <taxon>Eurotiales</taxon>
        <taxon>Aspergillaceae</taxon>
        <taxon>Aspergillus</taxon>
        <taxon>Aspergillus subgen. Circumdati</taxon>
    </lineage>
</organism>
<keyword evidence="2" id="KW-1185">Reference proteome</keyword>
<evidence type="ECO:0000313" key="1">
    <source>
        <dbReference type="EMBL" id="PLB42936.1"/>
    </source>
</evidence>
<sequence>MPSRPRVHQLVPITSLPFVNTARRLLPIEWLGEAFGLAQGSWQRPPRAGKLSNPGHLEENSVNHRVFETHIAPPWYSGGYACPSVISALKHGLCVGSSSPPGRARKAAAAPRPAALADAEKQPIIFQVDLGSG</sequence>
<dbReference type="EMBL" id="MSFO01000018">
    <property type="protein sequence ID" value="PLB42936.1"/>
    <property type="molecule type" value="Genomic_DNA"/>
</dbReference>
<gene>
    <name evidence="1" type="ORF">P170DRAFT_487088</name>
</gene>
<protein>
    <submittedName>
        <fullName evidence="1">Uncharacterized protein</fullName>
    </submittedName>
</protein>
<proteinExistence type="predicted"/>
<dbReference type="VEuPathDB" id="FungiDB:P170DRAFT_487088"/>
<accession>A0A2I2FQQ9</accession>
<evidence type="ECO:0000313" key="2">
    <source>
        <dbReference type="Proteomes" id="UP000234275"/>
    </source>
</evidence>
<dbReference type="AlphaFoldDB" id="A0A2I2FQQ9"/>
<name>A0A2I2FQQ9_9EURO</name>
<comment type="caution">
    <text evidence="1">The sequence shown here is derived from an EMBL/GenBank/DDBJ whole genome shotgun (WGS) entry which is preliminary data.</text>
</comment>